<dbReference type="RefSeq" id="WP_057781209.1">
    <property type="nucleotide sequence ID" value="NZ_AYYY01000070.1"/>
</dbReference>
<evidence type="ECO:0000256" key="1">
    <source>
        <dbReference type="ARBA" id="ARBA00023235"/>
    </source>
</evidence>
<dbReference type="Pfam" id="PF01479">
    <property type="entry name" value="S4"/>
    <property type="match status" value="1"/>
</dbReference>
<name>A0A0R2A0U6_9LACO</name>
<dbReference type="InterPro" id="IPR000748">
    <property type="entry name" value="PsdUridine_synth_RsuA/RluB/E/F"/>
</dbReference>
<comment type="caution">
    <text evidence="4">The sequence shown here is derived from an EMBL/GenBank/DDBJ whole genome shotgun (WGS) entry which is preliminary data.</text>
</comment>
<dbReference type="InterPro" id="IPR050343">
    <property type="entry name" value="RsuA_PseudoU_synthase"/>
</dbReference>
<dbReference type="InterPro" id="IPR042092">
    <property type="entry name" value="PsdUridine_s_RsuA/RluB/E/F_cat"/>
</dbReference>
<dbReference type="InterPro" id="IPR020094">
    <property type="entry name" value="TruA/RsuA/RluB/E/F_N"/>
</dbReference>
<reference evidence="4 5" key="1">
    <citation type="journal article" date="2015" name="Genome Announc.">
        <title>Expanding the biotechnology potential of lactobacilli through comparative genomics of 213 strains and associated genera.</title>
        <authorList>
            <person name="Sun Z."/>
            <person name="Harris H.M."/>
            <person name="McCann A."/>
            <person name="Guo C."/>
            <person name="Argimon S."/>
            <person name="Zhang W."/>
            <person name="Yang X."/>
            <person name="Jeffery I.B."/>
            <person name="Cooney J.C."/>
            <person name="Kagawa T.F."/>
            <person name="Liu W."/>
            <person name="Song Y."/>
            <person name="Salvetti E."/>
            <person name="Wrobel A."/>
            <person name="Rasinkangas P."/>
            <person name="Parkhill J."/>
            <person name="Rea M.C."/>
            <person name="O'Sullivan O."/>
            <person name="Ritari J."/>
            <person name="Douillard F.P."/>
            <person name="Paul Ross R."/>
            <person name="Yang R."/>
            <person name="Briner A.E."/>
            <person name="Felis G.E."/>
            <person name="de Vos W.M."/>
            <person name="Barrangou R."/>
            <person name="Klaenhammer T.R."/>
            <person name="Caufield P.W."/>
            <person name="Cui Y."/>
            <person name="Zhang H."/>
            <person name="O'Toole P.W."/>
        </authorList>
    </citation>
    <scope>NUCLEOTIDE SEQUENCE [LARGE SCALE GENOMIC DNA]</scope>
    <source>
        <strain evidence="4 5">DSM 20634</strain>
    </source>
</reference>
<dbReference type="SMART" id="SM00363">
    <property type="entry name" value="S4"/>
    <property type="match status" value="1"/>
</dbReference>
<dbReference type="GO" id="GO:0000455">
    <property type="term" value="P:enzyme-directed rRNA pseudouridine synthesis"/>
    <property type="evidence" value="ECO:0007669"/>
    <property type="project" value="UniProtKB-ARBA"/>
</dbReference>
<dbReference type="Gene3D" id="3.10.290.10">
    <property type="entry name" value="RNA-binding S4 domain"/>
    <property type="match status" value="1"/>
</dbReference>
<organism evidence="4 5">
    <name type="scientific">Paucilactobacillus vaccinostercus DSM 20634</name>
    <dbReference type="NCBI Taxonomy" id="1423813"/>
    <lineage>
        <taxon>Bacteria</taxon>
        <taxon>Bacillati</taxon>
        <taxon>Bacillota</taxon>
        <taxon>Bacilli</taxon>
        <taxon>Lactobacillales</taxon>
        <taxon>Lactobacillaceae</taxon>
        <taxon>Paucilactobacillus</taxon>
    </lineage>
</organism>
<protein>
    <submittedName>
        <fullName evidence="4">Pseudouridylate synthase</fullName>
    </submittedName>
</protein>
<dbReference type="InterPro" id="IPR006145">
    <property type="entry name" value="PsdUridine_synth_RsuA/RluA"/>
</dbReference>
<sequence>MRIDKFLHDQQYGSRSEIHELIKRRQVMVDGQPIKSFKVNIDPDVNAIQVSGQLVQVQAPFVYLLLNKPAGVITATHDETQATVMSLIASADLRKDLSPVGRLDKDTTGMLLLTNDGQLAHQLVSPRHHVQKTYRVTTTGQLTASQLDELEAGITLRDGSQVCADDCQLVEQQADHSIVLITLHQGKYHQIKRMIGYLGQRVTQLDRESFAGIQDSTLELGAYRALTAAEIEQLSK</sequence>
<dbReference type="PANTHER" id="PTHR47683:SF4">
    <property type="entry name" value="PSEUDOURIDINE SYNTHASE"/>
    <property type="match status" value="1"/>
</dbReference>
<dbReference type="Gene3D" id="3.30.70.1560">
    <property type="entry name" value="Alpha-L RNA-binding motif"/>
    <property type="match status" value="1"/>
</dbReference>
<dbReference type="PROSITE" id="PS50889">
    <property type="entry name" value="S4"/>
    <property type="match status" value="1"/>
</dbReference>
<dbReference type="PANTHER" id="PTHR47683">
    <property type="entry name" value="PSEUDOURIDINE SYNTHASE FAMILY PROTEIN-RELATED"/>
    <property type="match status" value="1"/>
</dbReference>
<dbReference type="AlphaFoldDB" id="A0A0R2A0U6"/>
<dbReference type="SUPFAM" id="SSF55120">
    <property type="entry name" value="Pseudouridine synthase"/>
    <property type="match status" value="1"/>
</dbReference>
<dbReference type="GO" id="GO:0120159">
    <property type="term" value="F:rRNA pseudouridine synthase activity"/>
    <property type="evidence" value="ECO:0007669"/>
    <property type="project" value="UniProtKB-ARBA"/>
</dbReference>
<keyword evidence="2" id="KW-0694">RNA-binding</keyword>
<dbReference type="CDD" id="cd00165">
    <property type="entry name" value="S4"/>
    <property type="match status" value="1"/>
</dbReference>
<dbReference type="InterPro" id="IPR036986">
    <property type="entry name" value="S4_RNA-bd_sf"/>
</dbReference>
<evidence type="ECO:0000259" key="3">
    <source>
        <dbReference type="SMART" id="SM00363"/>
    </source>
</evidence>
<dbReference type="OrthoDB" id="9807213at2"/>
<dbReference type="Gene3D" id="3.30.70.580">
    <property type="entry name" value="Pseudouridine synthase I, catalytic domain, N-terminal subdomain"/>
    <property type="match status" value="1"/>
</dbReference>
<dbReference type="PATRIC" id="fig|1423813.3.peg.948"/>
<keyword evidence="5" id="KW-1185">Reference proteome</keyword>
<keyword evidence="1" id="KW-0413">Isomerase</keyword>
<evidence type="ECO:0000256" key="2">
    <source>
        <dbReference type="PROSITE-ProRule" id="PRU00182"/>
    </source>
</evidence>
<dbReference type="Pfam" id="PF00849">
    <property type="entry name" value="PseudoU_synth_2"/>
    <property type="match status" value="1"/>
</dbReference>
<feature type="domain" description="RNA-binding S4" evidence="3">
    <location>
        <begin position="1"/>
        <end position="67"/>
    </location>
</feature>
<dbReference type="SUPFAM" id="SSF55174">
    <property type="entry name" value="Alpha-L RNA-binding motif"/>
    <property type="match status" value="1"/>
</dbReference>
<accession>A0A0R2A0U6</accession>
<gene>
    <name evidence="4" type="ORF">FC26_GL000922</name>
</gene>
<evidence type="ECO:0000313" key="5">
    <source>
        <dbReference type="Proteomes" id="UP000051733"/>
    </source>
</evidence>
<dbReference type="STRING" id="1423813.FC26_GL000922"/>
<dbReference type="GO" id="GO:0003723">
    <property type="term" value="F:RNA binding"/>
    <property type="evidence" value="ECO:0007669"/>
    <property type="project" value="UniProtKB-KW"/>
</dbReference>
<dbReference type="InterPro" id="IPR002942">
    <property type="entry name" value="S4_RNA-bd"/>
</dbReference>
<dbReference type="InterPro" id="IPR020103">
    <property type="entry name" value="PsdUridine_synth_cat_dom_sf"/>
</dbReference>
<dbReference type="EMBL" id="AYYY01000070">
    <property type="protein sequence ID" value="KRM60287.1"/>
    <property type="molecule type" value="Genomic_DNA"/>
</dbReference>
<evidence type="ECO:0000313" key="4">
    <source>
        <dbReference type="EMBL" id="KRM60287.1"/>
    </source>
</evidence>
<proteinExistence type="predicted"/>
<dbReference type="NCBIfam" id="TIGR00093">
    <property type="entry name" value="pseudouridine synthase"/>
    <property type="match status" value="1"/>
</dbReference>
<dbReference type="Proteomes" id="UP000051733">
    <property type="component" value="Unassembled WGS sequence"/>
</dbReference>
<dbReference type="CDD" id="cd02553">
    <property type="entry name" value="PseudoU_synth_RsuA"/>
    <property type="match status" value="1"/>
</dbReference>